<dbReference type="GO" id="GO:0016020">
    <property type="term" value="C:membrane"/>
    <property type="evidence" value="ECO:0007669"/>
    <property type="project" value="TreeGrafter"/>
</dbReference>
<dbReference type="OrthoDB" id="6432525at2759"/>
<organism evidence="2 3">
    <name type="scientific">Tenebrio molitor</name>
    <name type="common">Yellow mealworm beetle</name>
    <dbReference type="NCBI Taxonomy" id="7067"/>
    <lineage>
        <taxon>Eukaryota</taxon>
        <taxon>Metazoa</taxon>
        <taxon>Ecdysozoa</taxon>
        <taxon>Arthropoda</taxon>
        <taxon>Hexapoda</taxon>
        <taxon>Insecta</taxon>
        <taxon>Pterygota</taxon>
        <taxon>Neoptera</taxon>
        <taxon>Endopterygota</taxon>
        <taxon>Coleoptera</taxon>
        <taxon>Polyphaga</taxon>
        <taxon>Cucujiformia</taxon>
        <taxon>Tenebrionidae</taxon>
        <taxon>Tenebrio</taxon>
    </lineage>
</organism>
<gene>
    <name evidence="2" type="ORF">GEV33_006073</name>
</gene>
<accession>A0A8J6HLZ8</accession>
<dbReference type="Pfam" id="PF00650">
    <property type="entry name" value="CRAL_TRIO"/>
    <property type="match status" value="1"/>
</dbReference>
<reference evidence="2" key="1">
    <citation type="journal article" date="2020" name="J Insects Food Feed">
        <title>The yellow mealworm (Tenebrio molitor) genome: a resource for the emerging insects as food and feed industry.</title>
        <authorList>
            <person name="Eriksson T."/>
            <person name="Andere A."/>
            <person name="Kelstrup H."/>
            <person name="Emery V."/>
            <person name="Picard C."/>
        </authorList>
    </citation>
    <scope>NUCLEOTIDE SEQUENCE</scope>
    <source>
        <strain evidence="2">Stoneville</strain>
        <tissue evidence="2">Whole head</tissue>
    </source>
</reference>
<dbReference type="PROSITE" id="PS50191">
    <property type="entry name" value="CRAL_TRIO"/>
    <property type="match status" value="1"/>
</dbReference>
<dbReference type="GO" id="GO:1902936">
    <property type="term" value="F:phosphatidylinositol bisphosphate binding"/>
    <property type="evidence" value="ECO:0007669"/>
    <property type="project" value="TreeGrafter"/>
</dbReference>
<evidence type="ECO:0000259" key="1">
    <source>
        <dbReference type="PROSITE" id="PS50191"/>
    </source>
</evidence>
<dbReference type="AlphaFoldDB" id="A0A8J6HLZ8"/>
<dbReference type="CDD" id="cd00170">
    <property type="entry name" value="SEC14"/>
    <property type="match status" value="1"/>
</dbReference>
<evidence type="ECO:0000313" key="2">
    <source>
        <dbReference type="EMBL" id="KAH0816718.1"/>
    </source>
</evidence>
<dbReference type="PANTHER" id="PTHR10174">
    <property type="entry name" value="ALPHA-TOCOPHEROL TRANSFER PROTEIN-RELATED"/>
    <property type="match status" value="1"/>
</dbReference>
<feature type="domain" description="CRAL-TRIO" evidence="1">
    <location>
        <begin position="79"/>
        <end position="242"/>
    </location>
</feature>
<protein>
    <recommendedName>
        <fullName evidence="1">CRAL-TRIO domain-containing protein</fullName>
    </recommendedName>
</protein>
<dbReference type="PANTHER" id="PTHR10174:SF213">
    <property type="entry name" value="CRAL-TRIO DOMAIN-CONTAINING PROTEIN"/>
    <property type="match status" value="1"/>
</dbReference>
<reference evidence="2" key="2">
    <citation type="submission" date="2021-08" db="EMBL/GenBank/DDBJ databases">
        <authorList>
            <person name="Eriksson T."/>
        </authorList>
    </citation>
    <scope>NUCLEOTIDE SEQUENCE</scope>
    <source>
        <strain evidence="2">Stoneville</strain>
        <tissue evidence="2">Whole head</tissue>
    </source>
</reference>
<keyword evidence="3" id="KW-1185">Reference proteome</keyword>
<dbReference type="Proteomes" id="UP000719412">
    <property type="component" value="Unassembled WGS sequence"/>
</dbReference>
<comment type="caution">
    <text evidence="2">The sequence shown here is derived from an EMBL/GenBank/DDBJ whole genome shotgun (WGS) entry which is preliminary data.</text>
</comment>
<evidence type="ECO:0000313" key="3">
    <source>
        <dbReference type="Proteomes" id="UP000719412"/>
    </source>
</evidence>
<dbReference type="InterPro" id="IPR001251">
    <property type="entry name" value="CRAL-TRIO_dom"/>
</dbReference>
<proteinExistence type="predicted"/>
<sequence length="295" mass="34244">MSLDLADVETIYAEDPKLKRENVKSLTEWVEQQPHLPEITELQVILFLHSCYYDMEAAKTTIENYFTVRTNSDLFHCATEEVIRRTLSVAFIHLLPKKTPEGDVVLFMKLLDRRSEKYINLEHIKVATMLMSLYFHQHGPANGMIAVFDMEGATLGHLARISLSGSKQLLYFVQEALMTRIKSIHHINIVPMTEPMVALIRPFLKKEIYKMLKFHHSYDSFYESIPKECLPKEYGGDLPALATLHEENIKNLMDNLDFFKWHDNQKVDESKRVGQSQNKKSFFSLTGSFKKLELD</sequence>
<dbReference type="SMART" id="SM00516">
    <property type="entry name" value="SEC14"/>
    <property type="match status" value="1"/>
</dbReference>
<name>A0A8J6HLZ8_TENMO</name>
<dbReference type="EMBL" id="JABDTM020021059">
    <property type="protein sequence ID" value="KAH0816718.1"/>
    <property type="molecule type" value="Genomic_DNA"/>
</dbReference>